<evidence type="ECO:0000313" key="1">
    <source>
        <dbReference type="EMBL" id="GII94696.1"/>
    </source>
</evidence>
<protein>
    <submittedName>
        <fullName evidence="1">Uncharacterized protein</fullName>
    </submittedName>
</protein>
<dbReference type="EMBL" id="BOOW01000030">
    <property type="protein sequence ID" value="GII94696.1"/>
    <property type="molecule type" value="Genomic_DNA"/>
</dbReference>
<keyword evidence="2" id="KW-1185">Reference proteome</keyword>
<name>A0A919V8X3_9ACTN</name>
<evidence type="ECO:0000313" key="2">
    <source>
        <dbReference type="Proteomes" id="UP000606172"/>
    </source>
</evidence>
<accession>A0A919V8X3</accession>
<gene>
    <name evidence="1" type="ORF">Ssi02_49270</name>
</gene>
<organism evidence="1 2">
    <name type="scientific">Sinosporangium siamense</name>
    <dbReference type="NCBI Taxonomy" id="1367973"/>
    <lineage>
        <taxon>Bacteria</taxon>
        <taxon>Bacillati</taxon>
        <taxon>Actinomycetota</taxon>
        <taxon>Actinomycetes</taxon>
        <taxon>Streptosporangiales</taxon>
        <taxon>Streptosporangiaceae</taxon>
        <taxon>Sinosporangium</taxon>
    </lineage>
</organism>
<dbReference type="AlphaFoldDB" id="A0A919V8X3"/>
<dbReference type="Proteomes" id="UP000606172">
    <property type="component" value="Unassembled WGS sequence"/>
</dbReference>
<reference evidence="1" key="1">
    <citation type="submission" date="2021-01" db="EMBL/GenBank/DDBJ databases">
        <title>Whole genome shotgun sequence of Sinosporangium siamense NBRC 109515.</title>
        <authorList>
            <person name="Komaki H."/>
            <person name="Tamura T."/>
        </authorList>
    </citation>
    <scope>NUCLEOTIDE SEQUENCE</scope>
    <source>
        <strain evidence="1">NBRC 109515</strain>
    </source>
</reference>
<proteinExistence type="predicted"/>
<comment type="caution">
    <text evidence="1">The sequence shown here is derived from an EMBL/GenBank/DDBJ whole genome shotgun (WGS) entry which is preliminary data.</text>
</comment>
<sequence>MRDLCHIAEKADDVAEHPLSLRDRDPAIVSDPTVKLSTGYHIAGGGQALYENPFGQSSETECLSIGAQSV</sequence>